<evidence type="ECO:0000256" key="3">
    <source>
        <dbReference type="RuleBase" id="RU361235"/>
    </source>
</evidence>
<dbReference type="PROSITE" id="PS00122">
    <property type="entry name" value="CARBOXYLESTERASE_B_1"/>
    <property type="match status" value="1"/>
</dbReference>
<feature type="chain" id="PRO_5038162501" description="Carboxylic ester hydrolase" evidence="3">
    <location>
        <begin position="24"/>
        <end position="585"/>
    </location>
</feature>
<dbReference type="Proteomes" id="UP000630149">
    <property type="component" value="Unassembled WGS sequence"/>
</dbReference>
<dbReference type="GO" id="GO:0016787">
    <property type="term" value="F:hydrolase activity"/>
    <property type="evidence" value="ECO:0007669"/>
    <property type="project" value="UniProtKB-KW"/>
</dbReference>
<comment type="similarity">
    <text evidence="1 3">Belongs to the type-B carboxylesterase/lipase family.</text>
</comment>
<dbReference type="AlphaFoldDB" id="A0A917JXF9"/>
<dbReference type="EC" id="3.1.1.-" evidence="3"/>
<reference evidence="5" key="2">
    <citation type="submission" date="2020-09" db="EMBL/GenBank/DDBJ databases">
        <authorList>
            <person name="Sun Q."/>
            <person name="Ohkuma M."/>
        </authorList>
    </citation>
    <scope>NUCLEOTIDE SEQUENCE</scope>
    <source>
        <strain evidence="5">JCM 13919</strain>
    </source>
</reference>
<feature type="signal peptide" evidence="3">
    <location>
        <begin position="1"/>
        <end position="23"/>
    </location>
</feature>
<dbReference type="InterPro" id="IPR002018">
    <property type="entry name" value="CarbesteraseB"/>
</dbReference>
<protein>
    <recommendedName>
        <fullName evidence="3">Carboxylic ester hydrolase</fullName>
        <ecNumber evidence="3">3.1.1.-</ecNumber>
    </recommendedName>
</protein>
<evidence type="ECO:0000259" key="4">
    <source>
        <dbReference type="Pfam" id="PF00135"/>
    </source>
</evidence>
<reference evidence="5" key="1">
    <citation type="journal article" date="2014" name="Int. J. Syst. Evol. Microbiol.">
        <title>Complete genome sequence of Corynebacterium casei LMG S-19264T (=DSM 44701T), isolated from a smear-ripened cheese.</title>
        <authorList>
            <consortium name="US DOE Joint Genome Institute (JGI-PGF)"/>
            <person name="Walter F."/>
            <person name="Albersmeier A."/>
            <person name="Kalinowski J."/>
            <person name="Ruckert C."/>
        </authorList>
    </citation>
    <scope>NUCLEOTIDE SEQUENCE</scope>
    <source>
        <strain evidence="5">JCM 13919</strain>
    </source>
</reference>
<dbReference type="SUPFAM" id="SSF53474">
    <property type="entry name" value="alpha/beta-Hydrolases"/>
    <property type="match status" value="1"/>
</dbReference>
<name>A0A917JXF9_9GAMM</name>
<proteinExistence type="inferred from homology"/>
<evidence type="ECO:0000256" key="2">
    <source>
        <dbReference type="ARBA" id="ARBA00022801"/>
    </source>
</evidence>
<dbReference type="RefSeq" id="WP_131777273.1">
    <property type="nucleotide sequence ID" value="NZ_BMOB01000010.1"/>
</dbReference>
<dbReference type="EMBL" id="BMOB01000010">
    <property type="protein sequence ID" value="GGI91105.1"/>
    <property type="molecule type" value="Genomic_DNA"/>
</dbReference>
<dbReference type="Gene3D" id="3.40.50.1820">
    <property type="entry name" value="alpha/beta hydrolase"/>
    <property type="match status" value="1"/>
</dbReference>
<keyword evidence="6" id="KW-1185">Reference proteome</keyword>
<keyword evidence="2 3" id="KW-0378">Hydrolase</keyword>
<dbReference type="InterPro" id="IPR029058">
    <property type="entry name" value="AB_hydrolase_fold"/>
</dbReference>
<evidence type="ECO:0000313" key="6">
    <source>
        <dbReference type="Proteomes" id="UP000630149"/>
    </source>
</evidence>
<evidence type="ECO:0000256" key="1">
    <source>
        <dbReference type="ARBA" id="ARBA00005964"/>
    </source>
</evidence>
<comment type="caution">
    <text evidence="5">The sequence shown here is derived from an EMBL/GenBank/DDBJ whole genome shotgun (WGS) entry which is preliminary data.</text>
</comment>
<dbReference type="OrthoDB" id="9806180at2"/>
<dbReference type="PANTHER" id="PTHR11559">
    <property type="entry name" value="CARBOXYLESTERASE"/>
    <property type="match status" value="1"/>
</dbReference>
<dbReference type="InterPro" id="IPR019826">
    <property type="entry name" value="Carboxylesterase_B_AS"/>
</dbReference>
<keyword evidence="3" id="KW-0732">Signal</keyword>
<organism evidence="5 6">
    <name type="scientific">Legionella impletisoli</name>
    <dbReference type="NCBI Taxonomy" id="343510"/>
    <lineage>
        <taxon>Bacteria</taxon>
        <taxon>Pseudomonadati</taxon>
        <taxon>Pseudomonadota</taxon>
        <taxon>Gammaproteobacteria</taxon>
        <taxon>Legionellales</taxon>
        <taxon>Legionellaceae</taxon>
        <taxon>Legionella</taxon>
    </lineage>
</organism>
<dbReference type="PROSITE" id="PS00941">
    <property type="entry name" value="CARBOXYLESTERASE_B_2"/>
    <property type="match status" value="1"/>
</dbReference>
<dbReference type="InterPro" id="IPR050309">
    <property type="entry name" value="Type-B_Carboxylest/Lipase"/>
</dbReference>
<accession>A0A917JXF9</accession>
<dbReference type="InterPro" id="IPR019819">
    <property type="entry name" value="Carboxylesterase_B_CS"/>
</dbReference>
<dbReference type="Pfam" id="PF00135">
    <property type="entry name" value="COesterase"/>
    <property type="match status" value="1"/>
</dbReference>
<feature type="domain" description="Carboxylesterase type B" evidence="4">
    <location>
        <begin position="36"/>
        <end position="572"/>
    </location>
</feature>
<sequence length="585" mass="64427">MKRQKGLFILSLLLMGVGPLTLAQDVASKISCAKAAPMIQMKTGSVCGLKQQSSGEEAYAYLGIPYAKPPTGALRWQPPAKVEDWKPKIYPAVKIASECPQPSPTSSTGYSGSEDCLYLNVWKPTKTHSKRLPVMVFIPGGGFLTGQGGYPAYNGTYMAGIGQVIVVTMNYRLGALGFLRYQKNKSQIDGNFALLDQLEALKWVNQNIERFGGDPNQVTIFGESAGAMSVGTHLFAMPASNPYFRAAIMESNVLSITYDSPQKTEAKQEKFISKLCELSQLSEDKCPKTAQWLRSLSLNVVMSAENELAPNGGVSGLLLLGMTKGFLWQPISGVYPVVGPMNKGFQPGTEPKPFVIGTNRNEGAFFVPHANQFSTNDYEKLLVRNFGSAKAKEILSFKVNGNRPYNPSDYPNKKDSLMTSAAQAMAKVITDYAFTGASIFAVSEAWKQMKANNLPVFGYRFTQHSTFNYAIYERCGPLSDNICHTEEIPYVFHNFIERQGTTQSLLPESKVTDAERQLSQKMVRAWVGFAKNPTNWKKGFGYPPLESASLGPYVNWRDPVQPIEQLAELVNYSFWLSLIPASSLA</sequence>
<gene>
    <name evidence="5" type="primary">pnbA</name>
    <name evidence="5" type="ORF">GCM10007966_19720</name>
</gene>
<evidence type="ECO:0000313" key="5">
    <source>
        <dbReference type="EMBL" id="GGI91105.1"/>
    </source>
</evidence>